<gene>
    <name evidence="1" type="ORF">GL50581_4301</name>
</gene>
<protein>
    <submittedName>
        <fullName evidence="1">Uncharacterized protein</fullName>
    </submittedName>
</protein>
<name>C6LZR8_GIAIB</name>
<dbReference type="AlphaFoldDB" id="C6LZR8"/>
<dbReference type="Proteomes" id="UP000002488">
    <property type="component" value="Unassembled WGS sequence"/>
</dbReference>
<reference evidence="1 2" key="1">
    <citation type="journal article" date="2009" name="PLoS Pathog.">
        <title>Draft genome sequencing of giardia intestinalis assemblage B isolate GS: is human giardiasis caused by two different species?</title>
        <authorList>
            <person name="Franzen O."/>
            <person name="Jerlstrom-Hultqvist J."/>
            <person name="Castro E."/>
            <person name="Sherwood E."/>
            <person name="Ankarklev J."/>
            <person name="Reiner D.S."/>
            <person name="Palm D."/>
            <person name="Andersson J.O."/>
            <person name="Andersson B."/>
            <person name="Svard S.G."/>
        </authorList>
    </citation>
    <scope>NUCLEOTIDE SEQUENCE [LARGE SCALE GENOMIC DNA]</scope>
    <source>
        <strain evidence="2">ATCC 50581 / GS clone H7</strain>
    </source>
</reference>
<dbReference type="VEuPathDB" id="GiardiaDB:GL50581_4301"/>
<comment type="caution">
    <text evidence="1">The sequence shown here is derived from an EMBL/GenBank/DDBJ whole genome shotgun (WGS) entry which is preliminary data.</text>
</comment>
<evidence type="ECO:0000313" key="1">
    <source>
        <dbReference type="EMBL" id="EES98478.1"/>
    </source>
</evidence>
<dbReference type="OMA" id="YTYLPAN"/>
<proteinExistence type="predicted"/>
<evidence type="ECO:0000313" key="2">
    <source>
        <dbReference type="Proteomes" id="UP000002488"/>
    </source>
</evidence>
<organism evidence="1 2">
    <name type="scientific">Giardia intestinalis (strain ATCC 50581 / GS clone H7)</name>
    <name type="common">Giardia lamblia</name>
    <dbReference type="NCBI Taxonomy" id="598745"/>
    <lineage>
        <taxon>Eukaryota</taxon>
        <taxon>Metamonada</taxon>
        <taxon>Diplomonadida</taxon>
        <taxon>Hexamitidae</taxon>
        <taxon>Giardiinae</taxon>
        <taxon>Giardia</taxon>
    </lineage>
</organism>
<dbReference type="SUPFAM" id="SSF52467">
    <property type="entry name" value="DHS-like NAD/FAD-binding domain"/>
    <property type="match status" value="1"/>
</dbReference>
<accession>C6LZR8</accession>
<dbReference type="EMBL" id="ACGJ01002925">
    <property type="protein sequence ID" value="EES98478.1"/>
    <property type="molecule type" value="Genomic_DNA"/>
</dbReference>
<sequence>MNQSVIEIKMARKKTDIPEDPALRNEYFNKFAASALYDADYIAIYLDAQLSAETGIPSISSLLTNPACRAQNLTIDAFVTTRPFMEETVSEATIASAKPGANLMLTNPNLFYGFWGTQYNSIMDIDPGSFYPTVLGWARNVLSKQPIPIGDAKSAKKPPAKYQIITTCVDGHGLKAVEAYEPTFKSNFTELDGSLTNWVCARPCQKTPWSFYKEFRFPVNDNLLVEDQIIRQGRDLSDPAPQSLHPVTSFKRKYGGTTSTTVERIQKPTSAHPRCLQCGCLARPQLKPANPKGSQLPTPIKTWYTTICKEIWPELDGEAMDIILRHHYTYLPANKKPPKPRGGCRRKFVIIELGCSSKSALIRAEHDRILAEGKGTVNLIRMAKNEGDLQRDTSMDEQAMEQAKAERVEINFEALYYPIVAPTITDGIATLQEFIDTRDSWIQEWDDPKRRALRYSKKK</sequence>
<dbReference type="OrthoDB" id="10248404at2759"/>
<dbReference type="InterPro" id="IPR029035">
    <property type="entry name" value="DHS-like_NAD/FAD-binding_dom"/>
</dbReference>